<name>A0ABV2M4P5_9FIRM</name>
<dbReference type="Proteomes" id="UP001549106">
    <property type="component" value="Unassembled WGS sequence"/>
</dbReference>
<evidence type="ECO:0000313" key="3">
    <source>
        <dbReference type="Proteomes" id="UP001549106"/>
    </source>
</evidence>
<gene>
    <name evidence="2" type="ORF">ABID24_001652</name>
</gene>
<dbReference type="InterPro" id="IPR003509">
    <property type="entry name" value="UPF0102_YraN-like"/>
</dbReference>
<sequence length="95" mass="10931">MYIKARNFRCRSGEIDLIARDGRYLVFVEVKYRHTSGSGGASAAVNYKKQKMISRASLFYLVRYGYPEDTPCRFDVVAIDGQNIQWIKNAFDYCG</sequence>
<protein>
    <submittedName>
        <fullName evidence="2">Endonuclease</fullName>
    </submittedName>
</protein>
<dbReference type="InterPro" id="IPR011335">
    <property type="entry name" value="Restrct_endonuc-II-like"/>
</dbReference>
<dbReference type="Pfam" id="PF02021">
    <property type="entry name" value="UPF0102"/>
    <property type="match status" value="1"/>
</dbReference>
<comment type="caution">
    <text evidence="2">The sequence shown here is derived from an EMBL/GenBank/DDBJ whole genome shotgun (WGS) entry which is preliminary data.</text>
</comment>
<evidence type="ECO:0000256" key="1">
    <source>
        <dbReference type="ARBA" id="ARBA00006738"/>
    </source>
</evidence>
<evidence type="ECO:0000313" key="2">
    <source>
        <dbReference type="EMBL" id="MET3750403.1"/>
    </source>
</evidence>
<dbReference type="NCBIfam" id="TIGR00252">
    <property type="entry name" value="YraN family protein"/>
    <property type="match status" value="1"/>
</dbReference>
<dbReference type="PANTHER" id="PTHR34039:SF1">
    <property type="entry name" value="UPF0102 PROTEIN YRAN"/>
    <property type="match status" value="1"/>
</dbReference>
<dbReference type="SUPFAM" id="SSF52980">
    <property type="entry name" value="Restriction endonuclease-like"/>
    <property type="match status" value="1"/>
</dbReference>
<dbReference type="EMBL" id="JBEPMJ010000010">
    <property type="protein sequence ID" value="MET3750403.1"/>
    <property type="molecule type" value="Genomic_DNA"/>
</dbReference>
<keyword evidence="3" id="KW-1185">Reference proteome</keyword>
<accession>A0ABV2M4P5</accession>
<proteinExistence type="inferred from homology"/>
<keyword evidence="2" id="KW-0255">Endonuclease</keyword>
<comment type="similarity">
    <text evidence="1">Belongs to the UPF0102 family.</text>
</comment>
<reference evidence="2 3" key="1">
    <citation type="submission" date="2024-06" db="EMBL/GenBank/DDBJ databases">
        <title>Genomic Encyclopedia of Type Strains, Phase IV (KMG-IV): sequencing the most valuable type-strain genomes for metagenomic binning, comparative biology and taxonomic classification.</title>
        <authorList>
            <person name="Goeker M."/>
        </authorList>
    </citation>
    <scope>NUCLEOTIDE SEQUENCE [LARGE SCALE GENOMIC DNA]</scope>
    <source>
        <strain evidence="2 3">DSM 29492</strain>
    </source>
</reference>
<dbReference type="NCBIfam" id="NF009150">
    <property type="entry name" value="PRK12497.1-3"/>
    <property type="match status" value="1"/>
</dbReference>
<dbReference type="PANTHER" id="PTHR34039">
    <property type="entry name" value="UPF0102 PROTEIN YRAN"/>
    <property type="match status" value="1"/>
</dbReference>
<keyword evidence="2" id="KW-0540">Nuclease</keyword>
<dbReference type="InterPro" id="IPR011856">
    <property type="entry name" value="tRNA_endonuc-like_dom_sf"/>
</dbReference>
<dbReference type="GO" id="GO:0004519">
    <property type="term" value="F:endonuclease activity"/>
    <property type="evidence" value="ECO:0007669"/>
    <property type="project" value="UniProtKB-KW"/>
</dbReference>
<dbReference type="Gene3D" id="3.40.1350.10">
    <property type="match status" value="1"/>
</dbReference>
<keyword evidence="2" id="KW-0378">Hydrolase</keyword>
<organism evidence="2 3">
    <name type="scientific">Blautia caecimuris</name>
    <dbReference type="NCBI Taxonomy" id="1796615"/>
    <lineage>
        <taxon>Bacteria</taxon>
        <taxon>Bacillati</taxon>
        <taxon>Bacillota</taxon>
        <taxon>Clostridia</taxon>
        <taxon>Lachnospirales</taxon>
        <taxon>Lachnospiraceae</taxon>
        <taxon>Blautia</taxon>
    </lineage>
</organism>